<organism evidence="2 3">
    <name type="scientific">Sphingomonas metalli</name>
    <dbReference type="NCBI Taxonomy" id="1779358"/>
    <lineage>
        <taxon>Bacteria</taxon>
        <taxon>Pseudomonadati</taxon>
        <taxon>Pseudomonadota</taxon>
        <taxon>Alphaproteobacteria</taxon>
        <taxon>Sphingomonadales</taxon>
        <taxon>Sphingomonadaceae</taxon>
        <taxon>Sphingomonas</taxon>
    </lineage>
</organism>
<dbReference type="RefSeq" id="WP_188659809.1">
    <property type="nucleotide sequence ID" value="NZ_BMIH01000004.1"/>
</dbReference>
<dbReference type="InterPro" id="IPR036388">
    <property type="entry name" value="WH-like_DNA-bd_sf"/>
</dbReference>
<evidence type="ECO:0000313" key="3">
    <source>
        <dbReference type="Proteomes" id="UP000623067"/>
    </source>
</evidence>
<dbReference type="Proteomes" id="UP000623067">
    <property type="component" value="Unassembled WGS sequence"/>
</dbReference>
<dbReference type="GO" id="GO:0006355">
    <property type="term" value="P:regulation of DNA-templated transcription"/>
    <property type="evidence" value="ECO:0007669"/>
    <property type="project" value="InterPro"/>
</dbReference>
<accession>A0A916WY13</accession>
<gene>
    <name evidence="2" type="ORF">GCM10011380_31090</name>
</gene>
<dbReference type="Gene3D" id="1.10.10.10">
    <property type="entry name" value="Winged helix-like DNA-binding domain superfamily/Winged helix DNA-binding domain"/>
    <property type="match status" value="1"/>
</dbReference>
<evidence type="ECO:0000313" key="2">
    <source>
        <dbReference type="EMBL" id="GGB39377.1"/>
    </source>
</evidence>
<evidence type="ECO:0000259" key="1">
    <source>
        <dbReference type="SMART" id="SM00421"/>
    </source>
</evidence>
<dbReference type="InterPro" id="IPR000792">
    <property type="entry name" value="Tscrpt_reg_LuxR_C"/>
</dbReference>
<dbReference type="AlphaFoldDB" id="A0A916WY13"/>
<proteinExistence type="predicted"/>
<sequence>MLHIDPVAHAVPDAQRLLHRPPSPALRALRRAEPLDRFAEGLARIAGAAAAALLPPDAELHDTAAQPCGLATLAPGSDDALAQLVEEARDPTARAGWLHAAGAPEHRGLLVEPGARRGRLLLVFMAADLARPGAGERLLATVPALAAMAGPMQELWQALDTARERNRALLATLDHSECGILVVGEDHGVLVSNHAADAILADRDGVELRRGLLRPIRYQDAIRFQAALDQVLAMPAGGSQAERYCMMLFLDRGGEGRPLVMVIAPATPDEAEGRATAIVYVMRPEKGGLRGVEAICQLHGLSPVETQLVARLLGGATLGDAAADMRIKPDTARAYLKQIFAKTDVHRQADLIQLLVRYQRAVRGDFQFRAG</sequence>
<reference evidence="2" key="2">
    <citation type="submission" date="2020-09" db="EMBL/GenBank/DDBJ databases">
        <authorList>
            <person name="Sun Q."/>
            <person name="Zhou Y."/>
        </authorList>
    </citation>
    <scope>NUCLEOTIDE SEQUENCE</scope>
    <source>
        <strain evidence="2">CGMCC 1.15330</strain>
    </source>
</reference>
<dbReference type="InterPro" id="IPR016032">
    <property type="entry name" value="Sig_transdc_resp-reg_C-effctor"/>
</dbReference>
<dbReference type="SMART" id="SM00421">
    <property type="entry name" value="HTH_LUXR"/>
    <property type="match status" value="1"/>
</dbReference>
<keyword evidence="3" id="KW-1185">Reference proteome</keyword>
<protein>
    <recommendedName>
        <fullName evidence="1">HTH luxR-type domain-containing protein</fullName>
    </recommendedName>
</protein>
<name>A0A916WY13_9SPHN</name>
<dbReference type="EMBL" id="BMIH01000004">
    <property type="protein sequence ID" value="GGB39377.1"/>
    <property type="molecule type" value="Genomic_DNA"/>
</dbReference>
<feature type="domain" description="HTH luxR-type" evidence="1">
    <location>
        <begin position="298"/>
        <end position="355"/>
    </location>
</feature>
<dbReference type="SUPFAM" id="SSF46894">
    <property type="entry name" value="C-terminal effector domain of the bipartite response regulators"/>
    <property type="match status" value="1"/>
</dbReference>
<dbReference type="GO" id="GO:0003677">
    <property type="term" value="F:DNA binding"/>
    <property type="evidence" value="ECO:0007669"/>
    <property type="project" value="InterPro"/>
</dbReference>
<reference evidence="2" key="1">
    <citation type="journal article" date="2014" name="Int. J. Syst. Evol. Microbiol.">
        <title>Complete genome sequence of Corynebacterium casei LMG S-19264T (=DSM 44701T), isolated from a smear-ripened cheese.</title>
        <authorList>
            <consortium name="US DOE Joint Genome Institute (JGI-PGF)"/>
            <person name="Walter F."/>
            <person name="Albersmeier A."/>
            <person name="Kalinowski J."/>
            <person name="Ruckert C."/>
        </authorList>
    </citation>
    <scope>NUCLEOTIDE SEQUENCE</scope>
    <source>
        <strain evidence="2">CGMCC 1.15330</strain>
    </source>
</reference>
<comment type="caution">
    <text evidence="2">The sequence shown here is derived from an EMBL/GenBank/DDBJ whole genome shotgun (WGS) entry which is preliminary data.</text>
</comment>